<dbReference type="Gene3D" id="1.20.1280.120">
    <property type="match status" value="1"/>
</dbReference>
<accession>A0A9X0QBB3</accession>
<dbReference type="GO" id="GO:0004096">
    <property type="term" value="F:catalase activity"/>
    <property type="evidence" value="ECO:0007669"/>
    <property type="project" value="InterPro"/>
</dbReference>
<comment type="similarity">
    <text evidence="1">Belongs to the catalase family.</text>
</comment>
<dbReference type="PANTHER" id="PTHR11465">
    <property type="entry name" value="CATALASE"/>
    <property type="match status" value="1"/>
</dbReference>
<keyword evidence="1 3" id="KW-0479">Metal-binding</keyword>
<dbReference type="CDD" id="cd08153">
    <property type="entry name" value="srpA_like"/>
    <property type="match status" value="1"/>
</dbReference>
<feature type="domain" description="Catalase core" evidence="4">
    <location>
        <begin position="1"/>
        <end position="315"/>
    </location>
</feature>
<dbReference type="AlphaFoldDB" id="A0A9X0QBB3"/>
<dbReference type="Gene3D" id="2.40.180.10">
    <property type="entry name" value="Catalase core domain"/>
    <property type="match status" value="1"/>
</dbReference>
<evidence type="ECO:0000256" key="3">
    <source>
        <dbReference type="PIRSR" id="PIRSR000296-2"/>
    </source>
</evidence>
<evidence type="ECO:0000313" key="6">
    <source>
        <dbReference type="Proteomes" id="UP000535182"/>
    </source>
</evidence>
<dbReference type="SUPFAM" id="SSF56634">
    <property type="entry name" value="Heme-dependent catalase-like"/>
    <property type="match status" value="1"/>
</dbReference>
<keyword evidence="6" id="KW-1185">Reference proteome</keyword>
<dbReference type="PIRSF" id="PIRSF000296">
    <property type="entry name" value="SrpA"/>
    <property type="match status" value="1"/>
</dbReference>
<comment type="caution">
    <text evidence="5">The sequence shown here is derived from an EMBL/GenBank/DDBJ whole genome shotgun (WGS) entry which is preliminary data.</text>
</comment>
<proteinExistence type="inferred from homology"/>
<keyword evidence="1 5" id="KW-0575">Peroxidase</keyword>
<dbReference type="GO" id="GO:0046872">
    <property type="term" value="F:metal ion binding"/>
    <property type="evidence" value="ECO:0007669"/>
    <property type="project" value="UniProtKB-KW"/>
</dbReference>
<dbReference type="InterPro" id="IPR018028">
    <property type="entry name" value="Catalase"/>
</dbReference>
<dbReference type="EMBL" id="JACHEB010000001">
    <property type="protein sequence ID" value="MBB5327064.1"/>
    <property type="molecule type" value="Genomic_DNA"/>
</dbReference>
<dbReference type="InterPro" id="IPR011614">
    <property type="entry name" value="Catalase_core"/>
</dbReference>
<dbReference type="GO" id="GO:0042744">
    <property type="term" value="P:hydrogen peroxide catabolic process"/>
    <property type="evidence" value="ECO:0007669"/>
    <property type="project" value="TreeGrafter"/>
</dbReference>
<sequence length="316" mass="34261">MPLPTDEKLIALSEQLLQQFDTIFGLNPGFRPAHAKGIMLTGTFTPSAEASTLTKAPHIVRSSTPVTVRFSDSTGIPLVPDNDPNANPRGFAVRFNLAEHVHTDIVSHSTDGFPVRTGQEFLELLKALATSDPKNIAGTPLEAFLGSHPKALAFVQAPKPAPSSFARESYFGVTAMKFTNNDGVSRFGRYRIIPEAGNDHLDDAATAAKAPDYLMSEIVERVAKGPVRFKVLVQIANDGDVVDDATNHWPEDRKVLELGTLTLTAPVADTAHEQKQIIFDPIPRVDGIEPSDDPLLELRAAIYLISGRRRRAAPAS</sequence>
<keyword evidence="1 3" id="KW-0349">Heme</keyword>
<comment type="function">
    <text evidence="1">Has an organic peroxide-dependent peroxidase activity.</text>
</comment>
<feature type="active site" evidence="2">
    <location>
        <position position="34"/>
    </location>
</feature>
<protein>
    <recommendedName>
        <fullName evidence="1">Catalase-related peroxidase</fullName>
        <ecNumber evidence="1">1.11.1.-</ecNumber>
    </recommendedName>
</protein>
<dbReference type="Pfam" id="PF00199">
    <property type="entry name" value="Catalase"/>
    <property type="match status" value="1"/>
</dbReference>
<dbReference type="GO" id="GO:0042542">
    <property type="term" value="P:response to hydrogen peroxide"/>
    <property type="evidence" value="ECO:0007669"/>
    <property type="project" value="TreeGrafter"/>
</dbReference>
<name>A0A9X0QBB3_9BACT</name>
<reference evidence="5 6" key="1">
    <citation type="submission" date="2020-08" db="EMBL/GenBank/DDBJ databases">
        <title>Genomic Encyclopedia of Type Strains, Phase IV (KMG-V): Genome sequencing to study the core and pangenomes of soil and plant-associated prokaryotes.</title>
        <authorList>
            <person name="Whitman W."/>
        </authorList>
    </citation>
    <scope>NUCLEOTIDE SEQUENCE [LARGE SCALE GENOMIC DNA]</scope>
    <source>
        <strain evidence="5 6">X5P2</strain>
    </source>
</reference>
<dbReference type="RefSeq" id="WP_183973418.1">
    <property type="nucleotide sequence ID" value="NZ_JACHEB010000001.1"/>
</dbReference>
<evidence type="ECO:0000313" key="5">
    <source>
        <dbReference type="EMBL" id="MBB5327064.1"/>
    </source>
</evidence>
<evidence type="ECO:0000259" key="4">
    <source>
        <dbReference type="SMART" id="SM01060"/>
    </source>
</evidence>
<gene>
    <name evidence="5" type="ORF">HDF14_000658</name>
</gene>
<dbReference type="PANTHER" id="PTHR11465:SF62">
    <property type="entry name" value="CATALASE T"/>
    <property type="match status" value="1"/>
</dbReference>
<dbReference type="SMART" id="SM01060">
    <property type="entry name" value="Catalase"/>
    <property type="match status" value="1"/>
</dbReference>
<keyword evidence="1 5" id="KW-0560">Oxidoreductase</keyword>
<evidence type="ECO:0000256" key="2">
    <source>
        <dbReference type="PIRSR" id="PIRSR000296-1"/>
    </source>
</evidence>
<organism evidence="5 6">
    <name type="scientific">Tunturiibacter gelidiferens</name>
    <dbReference type="NCBI Taxonomy" id="3069689"/>
    <lineage>
        <taxon>Bacteria</taxon>
        <taxon>Pseudomonadati</taxon>
        <taxon>Acidobacteriota</taxon>
        <taxon>Terriglobia</taxon>
        <taxon>Terriglobales</taxon>
        <taxon>Acidobacteriaceae</taxon>
        <taxon>Tunturiibacter</taxon>
    </lineage>
</organism>
<feature type="binding site" description="axial binding residue" evidence="3">
    <location>
        <position position="303"/>
    </location>
    <ligand>
        <name>heme</name>
        <dbReference type="ChEBI" id="CHEBI:30413"/>
    </ligand>
    <ligandPart>
        <name>Fe</name>
        <dbReference type="ChEBI" id="CHEBI:18248"/>
    </ligandPart>
</feature>
<keyword evidence="1 3" id="KW-0408">Iron</keyword>
<dbReference type="InterPro" id="IPR020835">
    <property type="entry name" value="Catalase_sf"/>
</dbReference>
<dbReference type="GO" id="GO:0020037">
    <property type="term" value="F:heme binding"/>
    <property type="evidence" value="ECO:0007669"/>
    <property type="project" value="InterPro"/>
</dbReference>
<dbReference type="InterPro" id="IPR024168">
    <property type="entry name" value="Catalase_SrpA-type_pred"/>
</dbReference>
<comment type="cofactor">
    <cofactor evidence="1">
        <name>heme</name>
        <dbReference type="ChEBI" id="CHEBI:30413"/>
    </cofactor>
</comment>
<dbReference type="PROSITE" id="PS51402">
    <property type="entry name" value="CATALASE_3"/>
    <property type="match status" value="1"/>
</dbReference>
<dbReference type="EC" id="1.11.1.-" evidence="1"/>
<dbReference type="GO" id="GO:0005737">
    <property type="term" value="C:cytoplasm"/>
    <property type="evidence" value="ECO:0007669"/>
    <property type="project" value="TreeGrafter"/>
</dbReference>
<dbReference type="Proteomes" id="UP000535182">
    <property type="component" value="Unassembled WGS sequence"/>
</dbReference>
<evidence type="ECO:0000256" key="1">
    <source>
        <dbReference type="PIRNR" id="PIRNR000296"/>
    </source>
</evidence>